<reference evidence="2 3" key="1">
    <citation type="journal article" date="2014" name="Genome Announc.">
        <title>Draft Genome Sequence of the Boron-Tolerant and Moderately Halotolerant Bacterium Gracilibacillus boraciitolerans JCM 21714T.</title>
        <authorList>
            <person name="Ahmed I."/>
            <person name="Oshima K."/>
            <person name="Suda W."/>
            <person name="Kitamura K."/>
            <person name="Iida T."/>
            <person name="Ohmori Y."/>
            <person name="Fujiwara T."/>
            <person name="Hattori M."/>
            <person name="Ohkuma M."/>
        </authorList>
    </citation>
    <scope>NUCLEOTIDE SEQUENCE [LARGE SCALE GENOMIC DNA]</scope>
    <source>
        <strain evidence="2 3">JCM 21714</strain>
    </source>
</reference>
<proteinExistence type="predicted"/>
<dbReference type="STRING" id="1298598.JCM21714_1454"/>
<feature type="transmembrane region" description="Helical" evidence="1">
    <location>
        <begin position="6"/>
        <end position="26"/>
    </location>
</feature>
<organism evidence="2 3">
    <name type="scientific">Gracilibacillus boraciitolerans JCM 21714</name>
    <dbReference type="NCBI Taxonomy" id="1298598"/>
    <lineage>
        <taxon>Bacteria</taxon>
        <taxon>Bacillati</taxon>
        <taxon>Bacillota</taxon>
        <taxon>Bacilli</taxon>
        <taxon>Bacillales</taxon>
        <taxon>Bacillaceae</taxon>
        <taxon>Gracilibacillus</taxon>
    </lineage>
</organism>
<evidence type="ECO:0000256" key="1">
    <source>
        <dbReference type="SAM" id="Phobius"/>
    </source>
</evidence>
<dbReference type="Proteomes" id="UP000019102">
    <property type="component" value="Unassembled WGS sequence"/>
</dbReference>
<name>W4VH33_9BACI</name>
<dbReference type="eggNOG" id="COG0472">
    <property type="taxonomic scope" value="Bacteria"/>
</dbReference>
<dbReference type="GO" id="GO:0016740">
    <property type="term" value="F:transferase activity"/>
    <property type="evidence" value="ECO:0007669"/>
    <property type="project" value="UniProtKB-KW"/>
</dbReference>
<feature type="transmembrane region" description="Helical" evidence="1">
    <location>
        <begin position="47"/>
        <end position="67"/>
    </location>
</feature>
<feature type="transmembrane region" description="Helical" evidence="1">
    <location>
        <begin position="73"/>
        <end position="91"/>
    </location>
</feature>
<comment type="caution">
    <text evidence="2">The sequence shown here is derived from an EMBL/GenBank/DDBJ whole genome shotgun (WGS) entry which is preliminary data.</text>
</comment>
<evidence type="ECO:0000313" key="3">
    <source>
        <dbReference type="Proteomes" id="UP000019102"/>
    </source>
</evidence>
<accession>W4VH33</accession>
<gene>
    <name evidence="2" type="ORF">JCM21714_1454</name>
</gene>
<keyword evidence="3" id="KW-1185">Reference proteome</keyword>
<sequence>MYNITELIIAFLIATLVAFFTTPLVKKLAFKINAIDVPKGRKQHDGIKARLGGIAIIAGVAAGLIYLQPEHPYMLEIIIGGIIIIITGILDDTIGLKLIRK</sequence>
<evidence type="ECO:0000313" key="2">
    <source>
        <dbReference type="EMBL" id="GAE92451.1"/>
    </source>
</evidence>
<keyword evidence="1" id="KW-1133">Transmembrane helix</keyword>
<protein>
    <submittedName>
        <fullName evidence="2">Undecaprenyl-phosphate N-acetylglucosaminyl 1-phosphate transferase</fullName>
    </submittedName>
</protein>
<dbReference type="EMBL" id="BAVS01000005">
    <property type="protein sequence ID" value="GAE92451.1"/>
    <property type="molecule type" value="Genomic_DNA"/>
</dbReference>
<keyword evidence="1" id="KW-0812">Transmembrane</keyword>
<keyword evidence="2" id="KW-0808">Transferase</keyword>
<keyword evidence="1" id="KW-0472">Membrane</keyword>
<dbReference type="AlphaFoldDB" id="W4VH33"/>